<keyword evidence="1" id="KW-0472">Membrane</keyword>
<accession>A0ABN0XTW1</accession>
<reference evidence="2 3" key="1">
    <citation type="journal article" date="2019" name="Int. J. Syst. Evol. Microbiol.">
        <title>The Global Catalogue of Microorganisms (GCM) 10K type strain sequencing project: providing services to taxonomists for standard genome sequencing and annotation.</title>
        <authorList>
            <consortium name="The Broad Institute Genomics Platform"/>
            <consortium name="The Broad Institute Genome Sequencing Center for Infectious Disease"/>
            <person name="Wu L."/>
            <person name="Ma J."/>
        </authorList>
    </citation>
    <scope>NUCLEOTIDE SEQUENCE [LARGE SCALE GENOMIC DNA]</scope>
    <source>
        <strain evidence="2 3">JCM 12662</strain>
    </source>
</reference>
<gene>
    <name evidence="2" type="ORF">GCM10008932_24710</name>
</gene>
<evidence type="ECO:0000313" key="2">
    <source>
        <dbReference type="EMBL" id="GAA0372483.1"/>
    </source>
</evidence>
<proteinExistence type="predicted"/>
<dbReference type="Proteomes" id="UP001501166">
    <property type="component" value="Unassembled WGS sequence"/>
</dbReference>
<comment type="caution">
    <text evidence="2">The sequence shown here is derived from an EMBL/GenBank/DDBJ whole genome shotgun (WGS) entry which is preliminary data.</text>
</comment>
<dbReference type="EMBL" id="BAAACW010000167">
    <property type="protein sequence ID" value="GAA0372483.1"/>
    <property type="molecule type" value="Genomic_DNA"/>
</dbReference>
<keyword evidence="1" id="KW-0812">Transmembrane</keyword>
<sequence length="64" mass="7478">MKKKWIVFILSLLIFSVLFVVTQFVYNWVMPQNKLTDLLTLVILVIVFLPTSFFAALKITQNTE</sequence>
<feature type="transmembrane region" description="Helical" evidence="1">
    <location>
        <begin position="38"/>
        <end position="57"/>
    </location>
</feature>
<name>A0ABN0XTW1_9LACT</name>
<feature type="transmembrane region" description="Helical" evidence="1">
    <location>
        <begin position="5"/>
        <end position="26"/>
    </location>
</feature>
<evidence type="ECO:0000313" key="3">
    <source>
        <dbReference type="Proteomes" id="UP001501166"/>
    </source>
</evidence>
<protein>
    <submittedName>
        <fullName evidence="2">Uncharacterized protein</fullName>
    </submittedName>
</protein>
<dbReference type="RefSeq" id="WP_343757094.1">
    <property type="nucleotide sequence ID" value="NZ_BAAACW010000167.1"/>
</dbReference>
<keyword evidence="1" id="KW-1133">Transmembrane helix</keyword>
<organism evidence="2 3">
    <name type="scientific">Alkalibacterium iburiense</name>
    <dbReference type="NCBI Taxonomy" id="290589"/>
    <lineage>
        <taxon>Bacteria</taxon>
        <taxon>Bacillati</taxon>
        <taxon>Bacillota</taxon>
        <taxon>Bacilli</taxon>
        <taxon>Lactobacillales</taxon>
        <taxon>Carnobacteriaceae</taxon>
        <taxon>Alkalibacterium</taxon>
    </lineage>
</organism>
<keyword evidence="3" id="KW-1185">Reference proteome</keyword>
<evidence type="ECO:0000256" key="1">
    <source>
        <dbReference type="SAM" id="Phobius"/>
    </source>
</evidence>